<gene>
    <name evidence="2" type="ORF">LCGC14_1062930</name>
</gene>
<reference evidence="2" key="1">
    <citation type="journal article" date="2015" name="Nature">
        <title>Complex archaea that bridge the gap between prokaryotes and eukaryotes.</title>
        <authorList>
            <person name="Spang A."/>
            <person name="Saw J.H."/>
            <person name="Jorgensen S.L."/>
            <person name="Zaremba-Niedzwiedzka K."/>
            <person name="Martijn J."/>
            <person name="Lind A.E."/>
            <person name="van Eijk R."/>
            <person name="Schleper C."/>
            <person name="Guy L."/>
            <person name="Ettema T.J."/>
        </authorList>
    </citation>
    <scope>NUCLEOTIDE SEQUENCE</scope>
</reference>
<dbReference type="EMBL" id="LAZR01004521">
    <property type="protein sequence ID" value="KKN07840.1"/>
    <property type="molecule type" value="Genomic_DNA"/>
</dbReference>
<sequence length="75" mass="8671">MKGFLQKSNLSSIGRKDKKQLRSRLTTDPDVGGYWYEIDTWLDKWNDVKVEVTKHTPRNTVSRVLAEGSLSNLFD</sequence>
<comment type="caution">
    <text evidence="2">The sequence shown here is derived from an EMBL/GenBank/DDBJ whole genome shotgun (WGS) entry which is preliminary data.</text>
</comment>
<proteinExistence type="predicted"/>
<organism evidence="2">
    <name type="scientific">marine sediment metagenome</name>
    <dbReference type="NCBI Taxonomy" id="412755"/>
    <lineage>
        <taxon>unclassified sequences</taxon>
        <taxon>metagenomes</taxon>
        <taxon>ecological metagenomes</taxon>
    </lineage>
</organism>
<name>A0A0F9MKM5_9ZZZZ</name>
<protein>
    <submittedName>
        <fullName evidence="2">Uncharacterized protein</fullName>
    </submittedName>
</protein>
<feature type="compositionally biased region" description="Polar residues" evidence="1">
    <location>
        <begin position="1"/>
        <end position="12"/>
    </location>
</feature>
<accession>A0A0F9MKM5</accession>
<evidence type="ECO:0000256" key="1">
    <source>
        <dbReference type="SAM" id="MobiDB-lite"/>
    </source>
</evidence>
<feature type="region of interest" description="Disordered" evidence="1">
    <location>
        <begin position="1"/>
        <end position="26"/>
    </location>
</feature>
<dbReference type="AlphaFoldDB" id="A0A0F9MKM5"/>
<evidence type="ECO:0000313" key="2">
    <source>
        <dbReference type="EMBL" id="KKN07840.1"/>
    </source>
</evidence>